<dbReference type="AlphaFoldDB" id="A0A0G0Y2D1"/>
<evidence type="ECO:0000313" key="2">
    <source>
        <dbReference type="Proteomes" id="UP000033947"/>
    </source>
</evidence>
<protein>
    <submittedName>
        <fullName evidence="1">Uncharacterized protein</fullName>
    </submittedName>
</protein>
<sequence length="456" mass="51352">MPVETLESLTEQEPSYVQLVETLTPEQIETSREKAGNYLYENGAHSAGKRATDILSVVKEASDKMRTESAEAKIKFTVANVRGLIAEMISKKLDLSECETVFKLKEFLPQSVAIDPYDHYIDMGGLRKDAILVNNFFETGVQDTLPKEGESGYITPDELNTLKKDTITALVDYENIEKRMNVKNTGRDQLIRWHIQNHGHYLGGKKTKTQNKLLSDALSVTDRRDTTTLKTLIENHAEPAYVATTLPDEFLEDAEGKIIGVIEVKAYTPSEVKDWINALKLSTVQEFNTFGLSEQEKSDRAADAALYDRRGSQVNILGKDMNPTGMRLGVNFEGLRYFINVANNEAPHSALKVNVDLINDETAEVVQKEIDLEYPVIVRLPQDIPNEDILELGAVLEKLSISNIAIQKLPFTSQEINEKGFGVYHRFGDTKEMERLKRSIDPNVTFALNRRPAWVE</sequence>
<dbReference type="EMBL" id="LCBB01000001">
    <property type="protein sequence ID" value="KKS03596.1"/>
    <property type="molecule type" value="Genomic_DNA"/>
</dbReference>
<gene>
    <name evidence="1" type="ORF">UU55_C0001G0057</name>
</gene>
<dbReference type="Proteomes" id="UP000033947">
    <property type="component" value="Unassembled WGS sequence"/>
</dbReference>
<reference evidence="1 2" key="1">
    <citation type="journal article" date="2015" name="Nature">
        <title>rRNA introns, odd ribosomes, and small enigmatic genomes across a large radiation of phyla.</title>
        <authorList>
            <person name="Brown C.T."/>
            <person name="Hug L.A."/>
            <person name="Thomas B.C."/>
            <person name="Sharon I."/>
            <person name="Castelle C.J."/>
            <person name="Singh A."/>
            <person name="Wilkins M.J."/>
            <person name="Williams K.H."/>
            <person name="Banfield J.F."/>
        </authorList>
    </citation>
    <scope>NUCLEOTIDE SEQUENCE [LARGE SCALE GENOMIC DNA]</scope>
</reference>
<accession>A0A0G0Y2D1</accession>
<name>A0A0G0Y2D1_UNCKA</name>
<comment type="caution">
    <text evidence="1">The sequence shown here is derived from an EMBL/GenBank/DDBJ whole genome shotgun (WGS) entry which is preliminary data.</text>
</comment>
<evidence type="ECO:0000313" key="1">
    <source>
        <dbReference type="EMBL" id="KKS03596.1"/>
    </source>
</evidence>
<organism evidence="1 2">
    <name type="scientific">candidate division WWE3 bacterium GW2011_GWC2_41_23</name>
    <dbReference type="NCBI Taxonomy" id="1619123"/>
    <lineage>
        <taxon>Bacteria</taxon>
        <taxon>Katanobacteria</taxon>
    </lineage>
</organism>
<proteinExistence type="predicted"/>